<name>A0A941ELQ9_9ACTN</name>
<reference evidence="2" key="1">
    <citation type="submission" date="2021-04" db="EMBL/GenBank/DDBJ databases">
        <title>Genome based classification of Actinospica acidithermotolerans sp. nov., an actinobacterium isolated from an Indonesian hot spring.</title>
        <authorList>
            <person name="Kusuma A.B."/>
            <person name="Putra K.E."/>
            <person name="Nafisah S."/>
            <person name="Loh J."/>
            <person name="Nouioui I."/>
            <person name="Goodfellow M."/>
        </authorList>
    </citation>
    <scope>NUCLEOTIDE SEQUENCE</scope>
    <source>
        <strain evidence="2">CSCA 57</strain>
    </source>
</reference>
<dbReference type="Proteomes" id="UP000675781">
    <property type="component" value="Unassembled WGS sequence"/>
</dbReference>
<dbReference type="Gene3D" id="3.40.50.300">
    <property type="entry name" value="P-loop containing nucleotide triphosphate hydrolases"/>
    <property type="match status" value="1"/>
</dbReference>
<dbReference type="EMBL" id="JAGSOG010000026">
    <property type="protein sequence ID" value="MBR7833260.1"/>
    <property type="molecule type" value="Genomic_DNA"/>
</dbReference>
<keyword evidence="2" id="KW-0547">Nucleotide-binding</keyword>
<dbReference type="PANTHER" id="PTHR47691:SF3">
    <property type="entry name" value="HTH-TYPE TRANSCRIPTIONAL REGULATOR RV0890C-RELATED"/>
    <property type="match status" value="1"/>
</dbReference>
<dbReference type="SUPFAM" id="SSF52540">
    <property type="entry name" value="P-loop containing nucleoside triphosphate hydrolases"/>
    <property type="match status" value="1"/>
</dbReference>
<organism evidence="2 3">
    <name type="scientific">Actinospica durhamensis</name>
    <dbReference type="NCBI Taxonomy" id="1508375"/>
    <lineage>
        <taxon>Bacteria</taxon>
        <taxon>Bacillati</taxon>
        <taxon>Actinomycetota</taxon>
        <taxon>Actinomycetes</taxon>
        <taxon>Catenulisporales</taxon>
        <taxon>Actinospicaceae</taxon>
        <taxon>Actinospica</taxon>
    </lineage>
</organism>
<dbReference type="SUPFAM" id="SSF48452">
    <property type="entry name" value="TPR-like"/>
    <property type="match status" value="1"/>
</dbReference>
<dbReference type="InterPro" id="IPR027417">
    <property type="entry name" value="P-loop_NTPase"/>
</dbReference>
<feature type="compositionally biased region" description="Basic and acidic residues" evidence="1">
    <location>
        <begin position="8"/>
        <end position="20"/>
    </location>
</feature>
<evidence type="ECO:0000313" key="2">
    <source>
        <dbReference type="EMBL" id="MBR7833260.1"/>
    </source>
</evidence>
<comment type="caution">
    <text evidence="2">The sequence shown here is derived from an EMBL/GenBank/DDBJ whole genome shotgun (WGS) entry which is preliminary data.</text>
</comment>
<evidence type="ECO:0000313" key="3">
    <source>
        <dbReference type="Proteomes" id="UP000675781"/>
    </source>
</evidence>
<dbReference type="RefSeq" id="WP_212527783.1">
    <property type="nucleotide sequence ID" value="NZ_JAGSOG010000026.1"/>
</dbReference>
<sequence>MTGDGELQDPRIDGIPEDLRNAGPRSRAGFTYQDECAALALLGHLGHRDLEGIVVERSTDLILLPREPARPELVSVKHREANQSSDSRWGWSDLKKERVLADLHAKWNAAGRSCTVAFWSNAGFSDATHELWLSCTKQRTASPKLIARIQEHIGESNPDEALEFLAALRLPLEPLPRRAEITDVGIRRTVDLLKEHRPRSAEAAPRCYERLLTLLHYASNESRSPLQPVAAAGATLAAAHEFRAAMRSRKTYLARETIVRELVATCDRLEAQLLPDVGWHMWEEDDQFTGRDEYVLRLDALLEPGNPVPVSPVVIHGVTGSGKTSLATHYAASRAASFRPIFINGATRAGVIRSLVQLAGGGDNDAWNDELARAAGPVTAKLPGNCATLIVIDGVDDVTLLRGIVSRKSLCRVLITTTRGHLDQGYEHVELGPWSIGDASRFVESVLPASLPDLRDRLVRVLGGHPLALTQAVNYCQATRRPIEHFLRKLTTKPLDALGLGSASGHPEPVVQSVALNIEAAREREPAAFELLGLLAYMSADPFDETLLGSHGGHAYVYVASDGLEPTEPSASATAIRRAVRDEDALEEAANTLVGMSLAERRDTGLVVHPLVALITRGLGGDPQPWLEVGLAPFIDLLNKDAAELDERAERHLSHALRLAEHAMSAGLFGPAVALTCINLAQYLSIHGSWGAGLVGISGTPSQFTDRVTRVFWDRALAGQLQWQLAFQLRIIHACVLYRDNLKQDAEDVLFDVINEAGLRGDANAHLRALLTVSSLVITADPARRSELVLMQLERIPEALATQSPWTIASIAHIKTEALIRLGRIEEAEAVNRDALARARNADIPEATRAELHSDAVSLARYAGNAQALLEQAKAVYEIRKRNSHDRPNWLLIDGLQQYADAAIDAQEFQLAEQRITEAEELTREYFTTDCAQYAKVLGIRGRLHLVTLRLTAAEADLSRAATILRGGSEEDEQHLPAVLVHLALVTASSGRRPEALELIDEAIALDTYIYGEQHPETQFDIEVREIIQRGASIDPPALWSTTPSAQGLSWVFQRLTRPVEG</sequence>
<evidence type="ECO:0000256" key="1">
    <source>
        <dbReference type="SAM" id="MobiDB-lite"/>
    </source>
</evidence>
<dbReference type="GO" id="GO:0005524">
    <property type="term" value="F:ATP binding"/>
    <property type="evidence" value="ECO:0007669"/>
    <property type="project" value="UniProtKB-KW"/>
</dbReference>
<dbReference type="AlphaFoldDB" id="A0A941ELQ9"/>
<feature type="region of interest" description="Disordered" evidence="1">
    <location>
        <begin position="1"/>
        <end position="22"/>
    </location>
</feature>
<protein>
    <submittedName>
        <fullName evidence="2">ATP-binding protein</fullName>
    </submittedName>
</protein>
<dbReference type="Gene3D" id="1.25.40.10">
    <property type="entry name" value="Tetratricopeptide repeat domain"/>
    <property type="match status" value="1"/>
</dbReference>
<keyword evidence="3" id="KW-1185">Reference proteome</keyword>
<dbReference type="PANTHER" id="PTHR47691">
    <property type="entry name" value="REGULATOR-RELATED"/>
    <property type="match status" value="1"/>
</dbReference>
<dbReference type="InterPro" id="IPR011990">
    <property type="entry name" value="TPR-like_helical_dom_sf"/>
</dbReference>
<gene>
    <name evidence="2" type="ORF">KDL01_08285</name>
</gene>
<keyword evidence="2" id="KW-0067">ATP-binding</keyword>
<accession>A0A941ELQ9</accession>
<proteinExistence type="predicted"/>